<dbReference type="GO" id="GO:0016887">
    <property type="term" value="F:ATP hydrolysis activity"/>
    <property type="evidence" value="ECO:0007669"/>
    <property type="project" value="InterPro"/>
</dbReference>
<dbReference type="EMBL" id="VYQA01000049">
    <property type="protein sequence ID" value="KAA9022799.1"/>
    <property type="molecule type" value="Genomic_DNA"/>
</dbReference>
<gene>
    <name evidence="2" type="ORF">F4U95_24200</name>
</gene>
<comment type="caution">
    <text evidence="2">The sequence shown here is derived from an EMBL/GenBank/DDBJ whole genome shotgun (WGS) entry which is preliminary data.</text>
</comment>
<dbReference type="Gene3D" id="3.40.50.300">
    <property type="entry name" value="P-loop containing nucleotide triphosphate hydrolases"/>
    <property type="match status" value="1"/>
</dbReference>
<dbReference type="Pfam" id="PF13401">
    <property type="entry name" value="AAA_22"/>
    <property type="match status" value="1"/>
</dbReference>
<protein>
    <recommendedName>
        <fullName evidence="1">ORC1/DEAH AAA+ ATPase domain-containing protein</fullName>
    </recommendedName>
</protein>
<dbReference type="AlphaFoldDB" id="A0A5J5HPU5"/>
<accession>A0A5J5HPU5</accession>
<proteinExistence type="predicted"/>
<evidence type="ECO:0000313" key="3">
    <source>
        <dbReference type="Proteomes" id="UP000325933"/>
    </source>
</evidence>
<name>A0A5J5HPU5_9SPHN</name>
<feature type="domain" description="ORC1/DEAH AAA+ ATPase" evidence="1">
    <location>
        <begin position="11"/>
        <end position="162"/>
    </location>
</feature>
<dbReference type="SUPFAM" id="SSF52540">
    <property type="entry name" value="P-loop containing nucleoside triphosphate hydrolases"/>
    <property type="match status" value="1"/>
</dbReference>
<evidence type="ECO:0000313" key="2">
    <source>
        <dbReference type="EMBL" id="KAA9022799.1"/>
    </source>
</evidence>
<reference evidence="2 3" key="1">
    <citation type="submission" date="2019-09" db="EMBL/GenBank/DDBJ databases">
        <authorList>
            <person name="Feng G."/>
        </authorList>
    </citation>
    <scope>NUCLEOTIDE SEQUENCE [LARGE SCALE GENOMIC DNA]</scope>
    <source>
        <strain evidence="2 3">KACC 19283</strain>
    </source>
</reference>
<dbReference type="Proteomes" id="UP000325933">
    <property type="component" value="Unassembled WGS sequence"/>
</dbReference>
<dbReference type="InterPro" id="IPR027417">
    <property type="entry name" value="P-loop_NTPase"/>
</dbReference>
<sequence>MMEALARGYAINVVTGPTKSGKTVLCNHVLSQAGNSITIEGGQVRSEQDFWEQIVHALDVPAEFTRRESGTKNDNLTAGLAASIPGFKASGGASAGIARTTERSIKYNVSSQRGALEALLESKTSLLVDDFHYIERDDQKKIIQALKGAVFKGLSVILLAVPHRAFDPMTVEQELEGRFKHIEIPPWEIDDLLLIPERGFNALNVESSNELNKRICNEGFGNPLLVQEICSEFCIKSGIFFKSNEMKKLNVSAFEESLNIIAQSKGFPKYSKLKSGPDAKKKRMLRTFKDGRSQDKYSAILTALSSLGPKPRTSYEDLRAELQNLLVNTSMPAKHEVTAALTNMSKIAKREIEGEPPLEWVESDDALVITDPFLLFYMKWASTKLSTSVTLV</sequence>
<dbReference type="InterPro" id="IPR049945">
    <property type="entry name" value="AAA_22"/>
</dbReference>
<organism evidence="2 3">
    <name type="scientific">Sphingobium limneticum</name>
    <dbReference type="NCBI Taxonomy" id="1007511"/>
    <lineage>
        <taxon>Bacteria</taxon>
        <taxon>Pseudomonadati</taxon>
        <taxon>Pseudomonadota</taxon>
        <taxon>Alphaproteobacteria</taxon>
        <taxon>Sphingomonadales</taxon>
        <taxon>Sphingomonadaceae</taxon>
        <taxon>Sphingobium</taxon>
    </lineage>
</organism>
<evidence type="ECO:0000259" key="1">
    <source>
        <dbReference type="Pfam" id="PF13401"/>
    </source>
</evidence>